<organism evidence="3 4">
    <name type="scientific">Glossina brevipalpis</name>
    <dbReference type="NCBI Taxonomy" id="37001"/>
    <lineage>
        <taxon>Eukaryota</taxon>
        <taxon>Metazoa</taxon>
        <taxon>Ecdysozoa</taxon>
        <taxon>Arthropoda</taxon>
        <taxon>Hexapoda</taxon>
        <taxon>Insecta</taxon>
        <taxon>Pterygota</taxon>
        <taxon>Neoptera</taxon>
        <taxon>Endopterygota</taxon>
        <taxon>Diptera</taxon>
        <taxon>Brachycera</taxon>
        <taxon>Muscomorpha</taxon>
        <taxon>Hippoboscoidea</taxon>
        <taxon>Glossinidae</taxon>
        <taxon>Glossina</taxon>
    </lineage>
</organism>
<evidence type="ECO:0000313" key="4">
    <source>
        <dbReference type="Proteomes" id="UP000091820"/>
    </source>
</evidence>
<keyword evidence="4" id="KW-1185">Reference proteome</keyword>
<comment type="similarity">
    <text evidence="1">Belongs to the IUNH family.</text>
</comment>
<dbReference type="VEuPathDB" id="VectorBase:GBRI014289"/>
<dbReference type="PANTHER" id="PTHR46190">
    <property type="entry name" value="SI:CH211-201H21.5-RELATED"/>
    <property type="match status" value="1"/>
</dbReference>
<reference evidence="4" key="1">
    <citation type="submission" date="2014-03" db="EMBL/GenBank/DDBJ databases">
        <authorList>
            <person name="Aksoy S."/>
            <person name="Warren W."/>
            <person name="Wilson R.K."/>
        </authorList>
    </citation>
    <scope>NUCLEOTIDE SEQUENCE [LARGE SCALE GENOMIC DNA]</scope>
    <source>
        <strain evidence="4">IAEA</strain>
    </source>
</reference>
<dbReference type="Pfam" id="PF01156">
    <property type="entry name" value="IU_nuc_hydro"/>
    <property type="match status" value="1"/>
</dbReference>
<proteinExistence type="inferred from homology"/>
<dbReference type="EnsemblMetazoa" id="GBRI014289-RA">
    <property type="protein sequence ID" value="GBRI014289-PA"/>
    <property type="gene ID" value="GBRI014289"/>
</dbReference>
<reference evidence="3" key="2">
    <citation type="submission" date="2020-05" db="UniProtKB">
        <authorList>
            <consortium name="EnsemblMetazoa"/>
        </authorList>
    </citation>
    <scope>IDENTIFICATION</scope>
    <source>
        <strain evidence="3">IAEA</strain>
    </source>
</reference>
<dbReference type="STRING" id="37001.A0A1A9WCC1"/>
<dbReference type="InterPro" id="IPR036452">
    <property type="entry name" value="Ribo_hydro-like"/>
</dbReference>
<dbReference type="PANTHER" id="PTHR46190:SF1">
    <property type="entry name" value="SI:CH211-201H21.5"/>
    <property type="match status" value="1"/>
</dbReference>
<dbReference type="SUPFAM" id="SSF53590">
    <property type="entry name" value="Nucleoside hydrolase"/>
    <property type="match status" value="1"/>
</dbReference>
<evidence type="ECO:0000313" key="3">
    <source>
        <dbReference type="EnsemblMetazoa" id="GBRI014289-PA"/>
    </source>
</evidence>
<feature type="domain" description="Inosine/uridine-preferring nucleoside hydrolase" evidence="2">
    <location>
        <begin position="58"/>
        <end position="383"/>
    </location>
</feature>
<accession>A0A1A9WCC1</accession>
<dbReference type="InterPro" id="IPR052775">
    <property type="entry name" value="IUN_hydrolase"/>
</dbReference>
<evidence type="ECO:0000256" key="1">
    <source>
        <dbReference type="ARBA" id="ARBA00009176"/>
    </source>
</evidence>
<dbReference type="AlphaFoldDB" id="A0A1A9WCC1"/>
<dbReference type="InterPro" id="IPR001910">
    <property type="entry name" value="Inosine/uridine_hydrolase_dom"/>
</dbReference>
<evidence type="ECO:0000259" key="2">
    <source>
        <dbReference type="Pfam" id="PF01156"/>
    </source>
</evidence>
<sequence length="405" mass="45949">MRSKLSIVRQQLHRLYLNEILIRSSNKFQQIVQTNSKRHYPINANRTESKQMKTDGYVIYDCDAGADDAWGLQMLIKWEELLNKLKQEGKVDKTLKILAVTCVQGNTDVENSSRNVLRVLESVDRNDLNVLVLLPFQIPVYKGCAGPLKPRTSWQYTLHYHGKNGFGDVQDLPDVDMSHIQQKHAVNAMYEFVCKKPGQVDFVMVGPLTNLAMCVLLYGPNFLNKIRNIYIMGGNYQGRGNATPSAEFNVRMDPEAAFVIWEKTKRPLPILPWETCIEADLGLSVDWRLNVLGSVNSEFIKLMNKVESAILIPKGFTEWIVCDAELVAAYILPQLIIANSRIYSASVELAGTDTRGQMVINHLIEKHVGNAEFITELHKEHFRRLISWTGGLLEDCEIENLIGFA</sequence>
<dbReference type="GO" id="GO:0016799">
    <property type="term" value="F:hydrolase activity, hydrolyzing N-glycosyl compounds"/>
    <property type="evidence" value="ECO:0007669"/>
    <property type="project" value="InterPro"/>
</dbReference>
<name>A0A1A9WCC1_9MUSC</name>
<protein>
    <submittedName>
        <fullName evidence="3">IU_nuc_hydro domain-containing protein</fullName>
    </submittedName>
</protein>
<dbReference type="Gene3D" id="3.90.245.10">
    <property type="entry name" value="Ribonucleoside hydrolase-like"/>
    <property type="match status" value="1"/>
</dbReference>
<dbReference type="Proteomes" id="UP000091820">
    <property type="component" value="Unassembled WGS sequence"/>
</dbReference>